<keyword evidence="12 19" id="KW-1133">Transmembrane helix</keyword>
<keyword evidence="7 19" id="KW-1003">Cell membrane</keyword>
<gene>
    <name evidence="19" type="primary">cobS</name>
    <name evidence="20" type="ORF">C8D95_103193</name>
</gene>
<feature type="transmembrane region" description="Helical" evidence="19">
    <location>
        <begin position="138"/>
        <end position="157"/>
    </location>
</feature>
<evidence type="ECO:0000256" key="1">
    <source>
        <dbReference type="ARBA" id="ARBA00001946"/>
    </source>
</evidence>
<evidence type="ECO:0000256" key="6">
    <source>
        <dbReference type="ARBA" id="ARBA00015850"/>
    </source>
</evidence>
<comment type="pathway">
    <text evidence="3 19">Cofactor biosynthesis; adenosylcobalamin biosynthesis; adenosylcobalamin from cob(II)yrinate a,c-diamide: step 7/7.</text>
</comment>
<sequence>MSDARQRLAEVQAAVMFLTRLPAGGLPRQVPTLAEASWAFPVAGLLVGGISGAVFLATSALPPLASALLALATATLLTGALHEDGLADVADGFGGGRDRARKLDIMRDSRIGSYGAVALVLCLGLIASGIAEAGRIGLFLALGAGTRAALPALLVWLPPARHDGLGHSAALSGGWRLWASLGIALVVALLAGALLPLLAAWAAAAIVGVVALRQIGGQTGDVMGAAQKAGEAAGWLAAAALT</sequence>
<dbReference type="NCBIfam" id="TIGR00317">
    <property type="entry name" value="cobS"/>
    <property type="match status" value="1"/>
</dbReference>
<comment type="subcellular location">
    <subcellularLocation>
        <location evidence="2 19">Cell membrane</location>
        <topology evidence="2 19">Multi-pass membrane protein</topology>
    </subcellularLocation>
</comment>
<keyword evidence="13 19" id="KW-0472">Membrane</keyword>
<dbReference type="PANTHER" id="PTHR34148:SF1">
    <property type="entry name" value="ADENOSYLCOBINAMIDE-GDP RIBAZOLETRANSFERASE"/>
    <property type="match status" value="1"/>
</dbReference>
<feature type="transmembrane region" description="Helical" evidence="19">
    <location>
        <begin position="111"/>
        <end position="131"/>
    </location>
</feature>
<evidence type="ECO:0000313" key="20">
    <source>
        <dbReference type="EMBL" id="PWK56959.1"/>
    </source>
</evidence>
<evidence type="ECO:0000256" key="8">
    <source>
        <dbReference type="ARBA" id="ARBA00022573"/>
    </source>
</evidence>
<evidence type="ECO:0000256" key="14">
    <source>
        <dbReference type="ARBA" id="ARBA00025228"/>
    </source>
</evidence>
<accession>A0A316G7L4</accession>
<evidence type="ECO:0000256" key="16">
    <source>
        <dbReference type="ARBA" id="ARBA00032853"/>
    </source>
</evidence>
<dbReference type="Pfam" id="PF02654">
    <property type="entry name" value="CobS"/>
    <property type="match status" value="1"/>
</dbReference>
<dbReference type="OrthoDB" id="9794626at2"/>
<keyword evidence="9 19" id="KW-0808">Transferase</keyword>
<evidence type="ECO:0000256" key="3">
    <source>
        <dbReference type="ARBA" id="ARBA00004663"/>
    </source>
</evidence>
<proteinExistence type="inferred from homology"/>
<dbReference type="InterPro" id="IPR003805">
    <property type="entry name" value="CobS"/>
</dbReference>
<dbReference type="KEGG" id="salo:EF888_09195"/>
<dbReference type="AlphaFoldDB" id="A0A316G7L4"/>
<dbReference type="UniPathway" id="UPA00148">
    <property type="reaction ID" value="UER00238"/>
</dbReference>
<evidence type="ECO:0000256" key="11">
    <source>
        <dbReference type="ARBA" id="ARBA00022842"/>
    </source>
</evidence>
<evidence type="ECO:0000313" key="21">
    <source>
        <dbReference type="Proteomes" id="UP000245390"/>
    </source>
</evidence>
<evidence type="ECO:0000256" key="12">
    <source>
        <dbReference type="ARBA" id="ARBA00022989"/>
    </source>
</evidence>
<feature type="transmembrane region" description="Helical" evidence="19">
    <location>
        <begin position="38"/>
        <end position="57"/>
    </location>
</feature>
<dbReference type="RefSeq" id="WP_109758715.1">
    <property type="nucleotide sequence ID" value="NZ_CP034588.1"/>
</dbReference>
<dbReference type="PANTHER" id="PTHR34148">
    <property type="entry name" value="ADENOSYLCOBINAMIDE-GDP RIBAZOLETRANSFERASE"/>
    <property type="match status" value="1"/>
</dbReference>
<dbReference type="Proteomes" id="UP000245390">
    <property type="component" value="Unassembled WGS sequence"/>
</dbReference>
<name>A0A316G7L4_9RHOB</name>
<comment type="function">
    <text evidence="14 19">Joins adenosylcobinamide-GDP and alpha-ribazole to generate adenosylcobalamin (Ado-cobalamin). Also synthesizes adenosylcobalamin 5'-phosphate from adenosylcobinamide-GDP and alpha-ribazole 5'-phosphate.</text>
</comment>
<organism evidence="20 21">
    <name type="scientific">Silicimonas algicola</name>
    <dbReference type="NCBI Taxonomy" id="1826607"/>
    <lineage>
        <taxon>Bacteria</taxon>
        <taxon>Pseudomonadati</taxon>
        <taxon>Pseudomonadota</taxon>
        <taxon>Alphaproteobacteria</taxon>
        <taxon>Rhodobacterales</taxon>
        <taxon>Paracoccaceae</taxon>
    </lineage>
</organism>
<keyword evidence="10 19" id="KW-0812">Transmembrane</keyword>
<evidence type="ECO:0000256" key="5">
    <source>
        <dbReference type="ARBA" id="ARBA00013200"/>
    </source>
</evidence>
<comment type="similarity">
    <text evidence="4 19">Belongs to the CobS family.</text>
</comment>
<dbReference type="GO" id="GO:0005886">
    <property type="term" value="C:plasma membrane"/>
    <property type="evidence" value="ECO:0007669"/>
    <property type="project" value="UniProtKB-SubCell"/>
</dbReference>
<evidence type="ECO:0000256" key="2">
    <source>
        <dbReference type="ARBA" id="ARBA00004651"/>
    </source>
</evidence>
<evidence type="ECO:0000256" key="13">
    <source>
        <dbReference type="ARBA" id="ARBA00023136"/>
    </source>
</evidence>
<comment type="catalytic activity">
    <reaction evidence="18 19">
        <text>alpha-ribazole 5'-phosphate + adenosylcob(III)inamide-GDP = adenosylcob(III)alamin 5'-phosphate + GMP + H(+)</text>
        <dbReference type="Rhea" id="RHEA:23560"/>
        <dbReference type="ChEBI" id="CHEBI:15378"/>
        <dbReference type="ChEBI" id="CHEBI:57918"/>
        <dbReference type="ChEBI" id="CHEBI:58115"/>
        <dbReference type="ChEBI" id="CHEBI:60487"/>
        <dbReference type="ChEBI" id="CHEBI:60493"/>
        <dbReference type="EC" id="2.7.8.26"/>
    </reaction>
</comment>
<dbReference type="EC" id="2.7.8.26" evidence="5 19"/>
<evidence type="ECO:0000256" key="15">
    <source>
        <dbReference type="ARBA" id="ARBA00032605"/>
    </source>
</evidence>
<comment type="cofactor">
    <cofactor evidence="1 19">
        <name>Mg(2+)</name>
        <dbReference type="ChEBI" id="CHEBI:18420"/>
    </cofactor>
</comment>
<protein>
    <recommendedName>
        <fullName evidence="6 19">Adenosylcobinamide-GDP ribazoletransferase</fullName>
        <ecNumber evidence="5 19">2.7.8.26</ecNumber>
    </recommendedName>
    <alternativeName>
        <fullName evidence="16 19">Cobalamin synthase</fullName>
    </alternativeName>
    <alternativeName>
        <fullName evidence="15 19">Cobalamin-5'-phosphate synthase</fullName>
    </alternativeName>
</protein>
<comment type="caution">
    <text evidence="20">The sequence shown here is derived from an EMBL/GenBank/DDBJ whole genome shotgun (WGS) entry which is preliminary data.</text>
</comment>
<dbReference type="GO" id="GO:0051073">
    <property type="term" value="F:adenosylcobinamide-GDP ribazoletransferase activity"/>
    <property type="evidence" value="ECO:0007669"/>
    <property type="project" value="UniProtKB-UniRule"/>
</dbReference>
<keyword evidence="8 19" id="KW-0169">Cobalamin biosynthesis</keyword>
<dbReference type="GO" id="GO:0009236">
    <property type="term" value="P:cobalamin biosynthetic process"/>
    <property type="evidence" value="ECO:0007669"/>
    <property type="project" value="UniProtKB-UniRule"/>
</dbReference>
<evidence type="ECO:0000256" key="17">
    <source>
        <dbReference type="ARBA" id="ARBA00048623"/>
    </source>
</evidence>
<dbReference type="EMBL" id="QGGV01000003">
    <property type="protein sequence ID" value="PWK56959.1"/>
    <property type="molecule type" value="Genomic_DNA"/>
</dbReference>
<keyword evidence="11 19" id="KW-0460">Magnesium</keyword>
<reference evidence="20 21" key="1">
    <citation type="submission" date="2018-05" db="EMBL/GenBank/DDBJ databases">
        <title>Genomic Encyclopedia of Type Strains, Phase IV (KMG-IV): sequencing the most valuable type-strain genomes for metagenomic binning, comparative biology and taxonomic classification.</title>
        <authorList>
            <person name="Goeker M."/>
        </authorList>
    </citation>
    <scope>NUCLEOTIDE SEQUENCE [LARGE SCALE GENOMIC DNA]</scope>
    <source>
        <strain evidence="20 21">DSM 103371</strain>
    </source>
</reference>
<comment type="catalytic activity">
    <reaction evidence="17 19">
        <text>alpha-ribazole + adenosylcob(III)inamide-GDP = adenosylcob(III)alamin + GMP + H(+)</text>
        <dbReference type="Rhea" id="RHEA:16049"/>
        <dbReference type="ChEBI" id="CHEBI:10329"/>
        <dbReference type="ChEBI" id="CHEBI:15378"/>
        <dbReference type="ChEBI" id="CHEBI:18408"/>
        <dbReference type="ChEBI" id="CHEBI:58115"/>
        <dbReference type="ChEBI" id="CHEBI:60487"/>
        <dbReference type="EC" id="2.7.8.26"/>
    </reaction>
</comment>
<evidence type="ECO:0000256" key="9">
    <source>
        <dbReference type="ARBA" id="ARBA00022679"/>
    </source>
</evidence>
<evidence type="ECO:0000256" key="19">
    <source>
        <dbReference type="HAMAP-Rule" id="MF_00719"/>
    </source>
</evidence>
<keyword evidence="21" id="KW-1185">Reference proteome</keyword>
<feature type="transmembrane region" description="Helical" evidence="19">
    <location>
        <begin position="177"/>
        <end position="210"/>
    </location>
</feature>
<evidence type="ECO:0000256" key="18">
    <source>
        <dbReference type="ARBA" id="ARBA00049504"/>
    </source>
</evidence>
<evidence type="ECO:0000256" key="7">
    <source>
        <dbReference type="ARBA" id="ARBA00022475"/>
    </source>
</evidence>
<dbReference type="HAMAP" id="MF_00719">
    <property type="entry name" value="CobS"/>
    <property type="match status" value="1"/>
</dbReference>
<evidence type="ECO:0000256" key="4">
    <source>
        <dbReference type="ARBA" id="ARBA00010561"/>
    </source>
</evidence>
<evidence type="ECO:0000256" key="10">
    <source>
        <dbReference type="ARBA" id="ARBA00022692"/>
    </source>
</evidence>
<dbReference type="GO" id="GO:0008818">
    <property type="term" value="F:cobalamin 5'-phosphate synthase activity"/>
    <property type="evidence" value="ECO:0007669"/>
    <property type="project" value="UniProtKB-UniRule"/>
</dbReference>